<protein>
    <submittedName>
        <fullName evidence="1">Holliday junction resolvase</fullName>
    </submittedName>
</protein>
<accession>A0ABR5AC91</accession>
<evidence type="ECO:0000313" key="1">
    <source>
        <dbReference type="EMBL" id="KIL38215.1"/>
    </source>
</evidence>
<dbReference type="Proteomes" id="UP000031967">
    <property type="component" value="Unassembled WGS sequence"/>
</dbReference>
<dbReference type="Gene3D" id="3.30.1330.70">
    <property type="entry name" value="Holliday junction resolvase RusA"/>
    <property type="match status" value="1"/>
</dbReference>
<reference evidence="1 2" key="1">
    <citation type="submission" date="2014-12" db="EMBL/GenBank/DDBJ databases">
        <title>Draft genome sequence of Paenibacillus kamchatkensis strain B-2647.</title>
        <authorList>
            <person name="Karlyshev A.V."/>
            <person name="Kudryashova E.B."/>
        </authorList>
    </citation>
    <scope>NUCLEOTIDE SEQUENCE [LARGE SCALE GENOMIC DNA]</scope>
    <source>
        <strain evidence="1 2">VKM B-2647</strain>
    </source>
</reference>
<organism evidence="1 2">
    <name type="scientific">Gordoniibacillus kamchatkensis</name>
    <dbReference type="NCBI Taxonomy" id="1590651"/>
    <lineage>
        <taxon>Bacteria</taxon>
        <taxon>Bacillati</taxon>
        <taxon>Bacillota</taxon>
        <taxon>Bacilli</taxon>
        <taxon>Bacillales</taxon>
        <taxon>Paenibacillaceae</taxon>
        <taxon>Gordoniibacillus</taxon>
    </lineage>
</organism>
<dbReference type="EMBL" id="JXAK01000070">
    <property type="protein sequence ID" value="KIL38215.1"/>
    <property type="molecule type" value="Genomic_DNA"/>
</dbReference>
<evidence type="ECO:0000313" key="2">
    <source>
        <dbReference type="Proteomes" id="UP000031967"/>
    </source>
</evidence>
<keyword evidence="2" id="KW-1185">Reference proteome</keyword>
<gene>
    <name evidence="1" type="ORF">SD70_27690</name>
</gene>
<comment type="caution">
    <text evidence="1">The sequence shown here is derived from an EMBL/GenBank/DDBJ whole genome shotgun (WGS) entry which is preliminary data.</text>
</comment>
<name>A0ABR5AC91_9BACL</name>
<proteinExistence type="predicted"/>
<dbReference type="SUPFAM" id="SSF103084">
    <property type="entry name" value="Holliday junction resolvase RusA"/>
    <property type="match status" value="1"/>
</dbReference>
<dbReference type="InterPro" id="IPR036614">
    <property type="entry name" value="RusA-like_sf"/>
</dbReference>
<sequence>MKLVIPGTLPTMNEIINISKRSKYAYRDLKEYYDNVVAWHAKAQHIAPVERANFIITWVCPDRLHNKDNIAAGIKFIFDGLQKAGILSNDGWKEIADFSHRFEVDKTNPRIEIEILEAS</sequence>